<name>A0A9E7AK82_9ACTO</name>
<gene>
    <name evidence="1" type="ORF">M3I41_02510</name>
</gene>
<keyword evidence="1" id="KW-0808">Transferase</keyword>
<dbReference type="SUPFAM" id="SSF53756">
    <property type="entry name" value="UDP-Glycosyltransferase/glycogen phosphorylase"/>
    <property type="match status" value="1"/>
</dbReference>
<protein>
    <submittedName>
        <fullName evidence="1">Glycosyltransferase</fullName>
        <ecNumber evidence="1">2.4.-.-</ecNumber>
    </submittedName>
</protein>
<dbReference type="AlphaFoldDB" id="A0A9E7AK82"/>
<organism evidence="1 2">
    <name type="scientific">Actinomyces graevenitzii</name>
    <dbReference type="NCBI Taxonomy" id="55565"/>
    <lineage>
        <taxon>Bacteria</taxon>
        <taxon>Bacillati</taxon>
        <taxon>Actinomycetota</taxon>
        <taxon>Actinomycetes</taxon>
        <taxon>Actinomycetales</taxon>
        <taxon>Actinomycetaceae</taxon>
        <taxon>Actinomyces</taxon>
    </lineage>
</organism>
<proteinExistence type="predicted"/>
<sequence length="366" mass="40615">MPTMVYHAPYALNRQATSASGIRPVRMYDAFKSLGYEVLDVTGDGRRRRRAIKALKARLAAGQKIDFLYSESATIPTMLTEARHLPPHPVLDVELFALARRYQIPSGLFYRDIYWKFGDYRERVGEPMATIMSAVYNYDLSWYKRYVDVLYLPSMAMGAHVPIFPPQRMAALPPGCELVDSASPNNGQLNLLYIGSVSGHYQLHECVRAAAATPGVNLTICTHQQQWEQMRGEYEPLMDSSVQVVHRSGAELEQLYDNADACVLFVQPDPYREFAAPVKLFEYLGHGKPVIASAGTLAAQVVADNEAGWVAPYGAGVLPTLLSRLQANPQEVNKLHRQAKAAGKANTWAQRAQQVAFELGQKGAKA</sequence>
<evidence type="ECO:0000313" key="1">
    <source>
        <dbReference type="EMBL" id="UQF80169.1"/>
    </source>
</evidence>
<dbReference type="Pfam" id="PF13692">
    <property type="entry name" value="Glyco_trans_1_4"/>
    <property type="match status" value="1"/>
</dbReference>
<accession>A0A9E7AK82</accession>
<evidence type="ECO:0000313" key="2">
    <source>
        <dbReference type="Proteomes" id="UP000830236"/>
    </source>
</evidence>
<keyword evidence="1" id="KW-0328">Glycosyltransferase</keyword>
<dbReference type="Proteomes" id="UP000830236">
    <property type="component" value="Chromosome"/>
</dbReference>
<dbReference type="EC" id="2.4.-.-" evidence="1"/>
<dbReference type="Gene3D" id="3.40.50.2000">
    <property type="entry name" value="Glycogen Phosphorylase B"/>
    <property type="match status" value="1"/>
</dbReference>
<dbReference type="KEGG" id="agh:M3I41_02510"/>
<dbReference type="GO" id="GO:0016757">
    <property type="term" value="F:glycosyltransferase activity"/>
    <property type="evidence" value="ECO:0007669"/>
    <property type="project" value="UniProtKB-KW"/>
</dbReference>
<reference evidence="1" key="1">
    <citation type="submission" date="2022-05" db="EMBL/GenBank/DDBJ databases">
        <title>Using nanopore sequencing to obtain complete genomes from saliva samples.</title>
        <authorList>
            <person name="Baker J.L."/>
        </authorList>
    </citation>
    <scope>NUCLEOTIDE SEQUENCE</scope>
    <source>
        <strain evidence="1">JCVI-JB-Ag32</strain>
    </source>
</reference>
<dbReference type="EMBL" id="CP097095">
    <property type="protein sequence ID" value="UQF80169.1"/>
    <property type="molecule type" value="Genomic_DNA"/>
</dbReference>